<evidence type="ECO:0000313" key="3">
    <source>
        <dbReference type="EMBL" id="SMB91523.1"/>
    </source>
</evidence>
<evidence type="ECO:0000256" key="1">
    <source>
        <dbReference type="SAM" id="MobiDB-lite"/>
    </source>
</evidence>
<evidence type="ECO:0000256" key="2">
    <source>
        <dbReference type="SAM" id="Phobius"/>
    </source>
</evidence>
<feature type="transmembrane region" description="Helical" evidence="2">
    <location>
        <begin position="205"/>
        <end position="228"/>
    </location>
</feature>
<evidence type="ECO:0000313" key="4">
    <source>
        <dbReference type="Proteomes" id="UP000192582"/>
    </source>
</evidence>
<gene>
    <name evidence="3" type="ORF">SAMN00790413_01169</name>
</gene>
<feature type="transmembrane region" description="Helical" evidence="2">
    <location>
        <begin position="46"/>
        <end position="69"/>
    </location>
</feature>
<proteinExistence type="predicted"/>
<accession>A0A1W1VE80</accession>
<organism evidence="3 4">
    <name type="scientific">Deinococcus hopiensis KR-140</name>
    <dbReference type="NCBI Taxonomy" id="695939"/>
    <lineage>
        <taxon>Bacteria</taxon>
        <taxon>Thermotogati</taxon>
        <taxon>Deinococcota</taxon>
        <taxon>Deinococci</taxon>
        <taxon>Deinococcales</taxon>
        <taxon>Deinococcaceae</taxon>
        <taxon>Deinococcus</taxon>
    </lineage>
</organism>
<dbReference type="OrthoDB" id="72571at2"/>
<name>A0A1W1VE80_9DEIO</name>
<feature type="region of interest" description="Disordered" evidence="1">
    <location>
        <begin position="1"/>
        <end position="20"/>
    </location>
</feature>
<keyword evidence="2" id="KW-0472">Membrane</keyword>
<keyword evidence="4" id="KW-1185">Reference proteome</keyword>
<protein>
    <submittedName>
        <fullName evidence="3">Na+-driven multidrug efflux pump</fullName>
    </submittedName>
</protein>
<feature type="transmembrane region" description="Helical" evidence="2">
    <location>
        <begin position="121"/>
        <end position="142"/>
    </location>
</feature>
<reference evidence="3 4" key="1">
    <citation type="submission" date="2017-04" db="EMBL/GenBank/DDBJ databases">
        <authorList>
            <person name="Afonso C.L."/>
            <person name="Miller P.J."/>
            <person name="Scott M.A."/>
            <person name="Spackman E."/>
            <person name="Goraichik I."/>
            <person name="Dimitrov K.M."/>
            <person name="Suarez D.L."/>
            <person name="Swayne D.E."/>
        </authorList>
    </citation>
    <scope>NUCLEOTIDE SEQUENCE [LARGE SCALE GENOMIC DNA]</scope>
    <source>
        <strain evidence="3 4">KR-140</strain>
    </source>
</reference>
<dbReference type="STRING" id="695939.SAMN00790413_01169"/>
<dbReference type="EMBL" id="FWWU01000009">
    <property type="protein sequence ID" value="SMB91523.1"/>
    <property type="molecule type" value="Genomic_DNA"/>
</dbReference>
<dbReference type="AlphaFoldDB" id="A0A1W1VE80"/>
<dbReference type="Proteomes" id="UP000192582">
    <property type="component" value="Unassembled WGS sequence"/>
</dbReference>
<sequence length="232" mass="24048">MARRPPHSRPVPPPPPPEAPPAAELLRSPTTFFGRLRAVAPLAHRYAAPMLLTALLAGVLYALLMRPVVGTLSGQAHAAPAFAAQATNVFGTFFLTVVGAALMAGLGFLGAGREGRAAEVYGATFVLLPPAYALLAALLLVLPAPEMPALPPGHDLLAAQRESLRAVAVAPLTRVTLFAMGLGTLAQFALAYRGFRTLVGPSSRALLATLLPLLPVLALTALGLWPILAALK</sequence>
<feature type="compositionally biased region" description="Pro residues" evidence="1">
    <location>
        <begin position="8"/>
        <end position="20"/>
    </location>
</feature>
<feature type="transmembrane region" description="Helical" evidence="2">
    <location>
        <begin position="175"/>
        <end position="193"/>
    </location>
</feature>
<keyword evidence="2" id="KW-1133">Transmembrane helix</keyword>
<keyword evidence="2" id="KW-0812">Transmembrane</keyword>
<dbReference type="RefSeq" id="WP_084048698.1">
    <property type="nucleotide sequence ID" value="NZ_FWWU01000009.1"/>
</dbReference>
<feature type="transmembrane region" description="Helical" evidence="2">
    <location>
        <begin position="89"/>
        <end position="109"/>
    </location>
</feature>